<dbReference type="HOGENOM" id="CLU_683522_0_0_1"/>
<dbReference type="InParanoid" id="A0A0D0DG03"/>
<sequence length="403" mass="43798">MTFNFEFISNGRPKRCPQTIISAALPVNYFPESQGANSSPLSPHVAYSSTSPPPNYAEPHFLYDCSSSSAHAFDTSVMDNLDNICHDWDLDHCSQSSATLLSRSVSPTLSTNQPLSDTSHAFSDFVSEDLLAPPTESQHCFIYPLHEPGARTAEHIQRLRARTAAILGSLPATVGKITDGFDSHVPQDNLGVYGDRHMLPVASSSKLRRVSGIANLRDTSRDSDRMAIHPASNSRTEISKVVQASLELDMLALSSRSVSPFSACSSVDTLVDLGHALPRSSGDLKMVREATVSSISIASKTAANSRLTFFPLPLLGLPMDTPKPVFQETRLARDSLIPRPQRDGRVQHELHQNDHGCGHAGEPLWSCAKIARSASKHAARRGHAPRESRVFRNLSLAALPLPL</sequence>
<protein>
    <submittedName>
        <fullName evidence="1">Uncharacterized protein</fullName>
    </submittedName>
</protein>
<dbReference type="AlphaFoldDB" id="A0A0D0DG03"/>
<proteinExistence type="predicted"/>
<dbReference type="EMBL" id="KN824971">
    <property type="protein sequence ID" value="KIK96727.1"/>
    <property type="molecule type" value="Genomic_DNA"/>
</dbReference>
<dbReference type="OrthoDB" id="2656972at2759"/>
<organism evidence="1 2">
    <name type="scientific">Paxillus rubicundulus Ve08.2h10</name>
    <dbReference type="NCBI Taxonomy" id="930991"/>
    <lineage>
        <taxon>Eukaryota</taxon>
        <taxon>Fungi</taxon>
        <taxon>Dikarya</taxon>
        <taxon>Basidiomycota</taxon>
        <taxon>Agaricomycotina</taxon>
        <taxon>Agaricomycetes</taxon>
        <taxon>Agaricomycetidae</taxon>
        <taxon>Boletales</taxon>
        <taxon>Paxilineae</taxon>
        <taxon>Paxillaceae</taxon>
        <taxon>Paxillus</taxon>
    </lineage>
</organism>
<gene>
    <name evidence="1" type="ORF">PAXRUDRAFT_825628</name>
</gene>
<keyword evidence="2" id="KW-1185">Reference proteome</keyword>
<reference evidence="1 2" key="1">
    <citation type="submission" date="2014-04" db="EMBL/GenBank/DDBJ databases">
        <authorList>
            <consortium name="DOE Joint Genome Institute"/>
            <person name="Kuo A."/>
            <person name="Kohler A."/>
            <person name="Jargeat P."/>
            <person name="Nagy L.G."/>
            <person name="Floudas D."/>
            <person name="Copeland A."/>
            <person name="Barry K.W."/>
            <person name="Cichocki N."/>
            <person name="Veneault-Fourrey C."/>
            <person name="LaButti K."/>
            <person name="Lindquist E.A."/>
            <person name="Lipzen A."/>
            <person name="Lundell T."/>
            <person name="Morin E."/>
            <person name="Murat C."/>
            <person name="Sun H."/>
            <person name="Tunlid A."/>
            <person name="Henrissat B."/>
            <person name="Grigoriev I.V."/>
            <person name="Hibbett D.S."/>
            <person name="Martin F."/>
            <person name="Nordberg H.P."/>
            <person name="Cantor M.N."/>
            <person name="Hua S.X."/>
        </authorList>
    </citation>
    <scope>NUCLEOTIDE SEQUENCE [LARGE SCALE GENOMIC DNA]</scope>
    <source>
        <strain evidence="1 2">Ve08.2h10</strain>
    </source>
</reference>
<evidence type="ECO:0000313" key="1">
    <source>
        <dbReference type="EMBL" id="KIK96727.1"/>
    </source>
</evidence>
<accession>A0A0D0DG03</accession>
<evidence type="ECO:0000313" key="2">
    <source>
        <dbReference type="Proteomes" id="UP000054538"/>
    </source>
</evidence>
<dbReference type="Proteomes" id="UP000054538">
    <property type="component" value="Unassembled WGS sequence"/>
</dbReference>
<name>A0A0D0DG03_9AGAM</name>
<reference evidence="2" key="2">
    <citation type="submission" date="2015-01" db="EMBL/GenBank/DDBJ databases">
        <title>Evolutionary Origins and Diversification of the Mycorrhizal Mutualists.</title>
        <authorList>
            <consortium name="DOE Joint Genome Institute"/>
            <consortium name="Mycorrhizal Genomics Consortium"/>
            <person name="Kohler A."/>
            <person name="Kuo A."/>
            <person name="Nagy L.G."/>
            <person name="Floudas D."/>
            <person name="Copeland A."/>
            <person name="Barry K.W."/>
            <person name="Cichocki N."/>
            <person name="Veneault-Fourrey C."/>
            <person name="LaButti K."/>
            <person name="Lindquist E.A."/>
            <person name="Lipzen A."/>
            <person name="Lundell T."/>
            <person name="Morin E."/>
            <person name="Murat C."/>
            <person name="Riley R."/>
            <person name="Ohm R."/>
            <person name="Sun H."/>
            <person name="Tunlid A."/>
            <person name="Henrissat B."/>
            <person name="Grigoriev I.V."/>
            <person name="Hibbett D.S."/>
            <person name="Martin F."/>
        </authorList>
    </citation>
    <scope>NUCLEOTIDE SEQUENCE [LARGE SCALE GENOMIC DNA]</scope>
    <source>
        <strain evidence="2">Ve08.2h10</strain>
    </source>
</reference>